<sequence length="69" mass="7983">VARQRYCVSTCYIQQLLDHLPSFECGSDNVLSLYASLSNISPPFRCSKRISWIDTFISSQLCSYDDQRR</sequence>
<name>A0A7I4XTZ7_HAECO</name>
<proteinExistence type="predicted"/>
<protein>
    <submittedName>
        <fullName evidence="2">Ovule protein</fullName>
    </submittedName>
</protein>
<accession>A0A7I4XTZ7</accession>
<dbReference type="AlphaFoldDB" id="A0A7I4XTZ7"/>
<evidence type="ECO:0000313" key="2">
    <source>
        <dbReference type="WBParaSite" id="HCON_00006460-00001"/>
    </source>
</evidence>
<dbReference type="WBParaSite" id="HCON_00006460-00001">
    <property type="protein sequence ID" value="HCON_00006460-00001"/>
    <property type="gene ID" value="HCON_00006460"/>
</dbReference>
<dbReference type="Proteomes" id="UP000025227">
    <property type="component" value="Unplaced"/>
</dbReference>
<organism evidence="1 2">
    <name type="scientific">Haemonchus contortus</name>
    <name type="common">Barber pole worm</name>
    <dbReference type="NCBI Taxonomy" id="6289"/>
    <lineage>
        <taxon>Eukaryota</taxon>
        <taxon>Metazoa</taxon>
        <taxon>Ecdysozoa</taxon>
        <taxon>Nematoda</taxon>
        <taxon>Chromadorea</taxon>
        <taxon>Rhabditida</taxon>
        <taxon>Rhabditina</taxon>
        <taxon>Rhabditomorpha</taxon>
        <taxon>Strongyloidea</taxon>
        <taxon>Trichostrongylidae</taxon>
        <taxon>Haemonchus</taxon>
    </lineage>
</organism>
<evidence type="ECO:0000313" key="1">
    <source>
        <dbReference type="Proteomes" id="UP000025227"/>
    </source>
</evidence>
<keyword evidence="1" id="KW-1185">Reference proteome</keyword>
<reference evidence="2" key="1">
    <citation type="submission" date="2020-12" db="UniProtKB">
        <authorList>
            <consortium name="WormBaseParasite"/>
        </authorList>
    </citation>
    <scope>IDENTIFICATION</scope>
    <source>
        <strain evidence="2">MHco3</strain>
    </source>
</reference>